<evidence type="ECO:0000313" key="1">
    <source>
        <dbReference type="EMBL" id="KAF7386489.1"/>
    </source>
</evidence>
<keyword evidence="2" id="KW-1185">Reference proteome</keyword>
<gene>
    <name evidence="1" type="ORF">HZH68_013621</name>
</gene>
<sequence>MKQKLDLEIFLQIKECDSRIKRRSRNNFEQFEKKSDACVPCDQVTKSLMKGISICKSLIKRNETEVFLKRLITKNNVITRL</sequence>
<organism evidence="1 2">
    <name type="scientific">Vespula germanica</name>
    <name type="common">German yellow jacket</name>
    <name type="synonym">Paravespula germanica</name>
    <dbReference type="NCBI Taxonomy" id="30212"/>
    <lineage>
        <taxon>Eukaryota</taxon>
        <taxon>Metazoa</taxon>
        <taxon>Ecdysozoa</taxon>
        <taxon>Arthropoda</taxon>
        <taxon>Hexapoda</taxon>
        <taxon>Insecta</taxon>
        <taxon>Pterygota</taxon>
        <taxon>Neoptera</taxon>
        <taxon>Endopterygota</taxon>
        <taxon>Hymenoptera</taxon>
        <taxon>Apocrita</taxon>
        <taxon>Aculeata</taxon>
        <taxon>Vespoidea</taxon>
        <taxon>Vespidae</taxon>
        <taxon>Vespinae</taxon>
        <taxon>Vespula</taxon>
    </lineage>
</organism>
<comment type="caution">
    <text evidence="1">The sequence shown here is derived from an EMBL/GenBank/DDBJ whole genome shotgun (WGS) entry which is preliminary data.</text>
</comment>
<dbReference type="Proteomes" id="UP000617340">
    <property type="component" value="Unassembled WGS sequence"/>
</dbReference>
<proteinExistence type="predicted"/>
<dbReference type="AlphaFoldDB" id="A0A834JG57"/>
<dbReference type="EMBL" id="JACSDZ010000015">
    <property type="protein sequence ID" value="KAF7386489.1"/>
    <property type="molecule type" value="Genomic_DNA"/>
</dbReference>
<evidence type="ECO:0000313" key="2">
    <source>
        <dbReference type="Proteomes" id="UP000617340"/>
    </source>
</evidence>
<protein>
    <submittedName>
        <fullName evidence="1">Uncharacterized protein</fullName>
    </submittedName>
</protein>
<accession>A0A834JG57</accession>
<reference evidence="1" key="1">
    <citation type="journal article" date="2020" name="G3 (Bethesda)">
        <title>High-Quality Assemblies for Three Invasive Social Wasps from the &lt;i&gt;Vespula&lt;/i&gt; Genus.</title>
        <authorList>
            <person name="Harrop T.W.R."/>
            <person name="Guhlin J."/>
            <person name="McLaughlin G.M."/>
            <person name="Permina E."/>
            <person name="Stockwell P."/>
            <person name="Gilligan J."/>
            <person name="Le Lec M.F."/>
            <person name="Gruber M.A.M."/>
            <person name="Quinn O."/>
            <person name="Lovegrove M."/>
            <person name="Duncan E.J."/>
            <person name="Remnant E.J."/>
            <person name="Van Eeckhoven J."/>
            <person name="Graham B."/>
            <person name="Knapp R.A."/>
            <person name="Langford K.W."/>
            <person name="Kronenberg Z."/>
            <person name="Press M.O."/>
            <person name="Eacker S.M."/>
            <person name="Wilson-Rankin E.E."/>
            <person name="Purcell J."/>
            <person name="Lester P.J."/>
            <person name="Dearden P.K."/>
        </authorList>
    </citation>
    <scope>NUCLEOTIDE SEQUENCE</scope>
    <source>
        <strain evidence="1">Linc-1</strain>
    </source>
</reference>
<name>A0A834JG57_VESGE</name>